<evidence type="ECO:0000313" key="8">
    <source>
        <dbReference type="EMBL" id="SNT06180.1"/>
    </source>
</evidence>
<keyword evidence="9" id="KW-1185">Reference proteome</keyword>
<dbReference type="Pfam" id="PF00082">
    <property type="entry name" value="Peptidase_S8"/>
    <property type="match status" value="1"/>
</dbReference>
<feature type="active site" description="Charge relay system" evidence="5">
    <location>
        <position position="204"/>
    </location>
</feature>
<keyword evidence="4 5" id="KW-0720">Serine protease</keyword>
<evidence type="ECO:0000256" key="5">
    <source>
        <dbReference type="PROSITE-ProRule" id="PRU01240"/>
    </source>
</evidence>
<evidence type="ECO:0000256" key="4">
    <source>
        <dbReference type="ARBA" id="ARBA00022825"/>
    </source>
</evidence>
<dbReference type="InterPro" id="IPR036852">
    <property type="entry name" value="Peptidase_S8/S53_dom_sf"/>
</dbReference>
<dbReference type="PANTHER" id="PTHR43806">
    <property type="entry name" value="PEPTIDASE S8"/>
    <property type="match status" value="1"/>
</dbReference>
<evidence type="ECO:0000259" key="7">
    <source>
        <dbReference type="Pfam" id="PF00082"/>
    </source>
</evidence>
<dbReference type="AlphaFoldDB" id="A0A239JK47"/>
<dbReference type="PANTHER" id="PTHR43806:SF11">
    <property type="entry name" value="CEREVISIN-RELATED"/>
    <property type="match status" value="1"/>
</dbReference>
<evidence type="ECO:0000256" key="6">
    <source>
        <dbReference type="SAM" id="Phobius"/>
    </source>
</evidence>
<dbReference type="EMBL" id="FZNR01000036">
    <property type="protein sequence ID" value="SNT06180.1"/>
    <property type="molecule type" value="Genomic_DNA"/>
</dbReference>
<gene>
    <name evidence="8" type="ORF">SAMN06264365_13612</name>
</gene>
<evidence type="ECO:0000256" key="2">
    <source>
        <dbReference type="ARBA" id="ARBA00022670"/>
    </source>
</evidence>
<reference evidence="8 9" key="1">
    <citation type="submission" date="2017-06" db="EMBL/GenBank/DDBJ databases">
        <authorList>
            <person name="Kim H.J."/>
            <person name="Triplett B.A."/>
        </authorList>
    </citation>
    <scope>NUCLEOTIDE SEQUENCE [LARGE SCALE GENOMIC DNA]</scope>
    <source>
        <strain evidence="8 9">DSM 43151</strain>
    </source>
</reference>
<organism evidence="8 9">
    <name type="scientific">Actinoplanes regularis</name>
    <dbReference type="NCBI Taxonomy" id="52697"/>
    <lineage>
        <taxon>Bacteria</taxon>
        <taxon>Bacillati</taxon>
        <taxon>Actinomycetota</taxon>
        <taxon>Actinomycetes</taxon>
        <taxon>Micromonosporales</taxon>
        <taxon>Micromonosporaceae</taxon>
        <taxon>Actinoplanes</taxon>
    </lineage>
</organism>
<dbReference type="Proteomes" id="UP000198415">
    <property type="component" value="Unassembled WGS sequence"/>
</dbReference>
<feature type="active site" description="Charge relay system" evidence="5">
    <location>
        <position position="45"/>
    </location>
</feature>
<evidence type="ECO:0000256" key="1">
    <source>
        <dbReference type="ARBA" id="ARBA00011073"/>
    </source>
</evidence>
<dbReference type="GO" id="GO:0006508">
    <property type="term" value="P:proteolysis"/>
    <property type="evidence" value="ECO:0007669"/>
    <property type="project" value="UniProtKB-KW"/>
</dbReference>
<dbReference type="PRINTS" id="PR00723">
    <property type="entry name" value="SUBTILISIN"/>
</dbReference>
<proteinExistence type="inferred from homology"/>
<feature type="domain" description="Peptidase S8/S53" evidence="7">
    <location>
        <begin position="36"/>
        <end position="237"/>
    </location>
</feature>
<protein>
    <submittedName>
        <fullName evidence="8">Subtilase family protein</fullName>
    </submittedName>
</protein>
<comment type="similarity">
    <text evidence="1 5">Belongs to the peptidase S8 family.</text>
</comment>
<dbReference type="PROSITE" id="PS51892">
    <property type="entry name" value="SUBTILASE"/>
    <property type="match status" value="1"/>
</dbReference>
<evidence type="ECO:0000313" key="9">
    <source>
        <dbReference type="Proteomes" id="UP000198415"/>
    </source>
</evidence>
<dbReference type="InterPro" id="IPR015500">
    <property type="entry name" value="Peptidase_S8_subtilisin-rel"/>
</dbReference>
<name>A0A239JK47_9ACTN</name>
<evidence type="ECO:0000256" key="3">
    <source>
        <dbReference type="ARBA" id="ARBA00022801"/>
    </source>
</evidence>
<dbReference type="InterPro" id="IPR000209">
    <property type="entry name" value="Peptidase_S8/S53_dom"/>
</dbReference>
<keyword evidence="6" id="KW-0812">Transmembrane</keyword>
<feature type="active site" description="Charge relay system" evidence="5">
    <location>
        <position position="71"/>
    </location>
</feature>
<sequence>MIVLLGPVSVPAPTACVVAPVVVPYPVAALAPLATGAGVRVAVVDSGVDGALPQLAGGRDLLPGRPGCGGHGTAVAASIAGIAPGVRIVAVRVSDGDPGDAAGIGRVAEGIRWAAGPGRAQVINVSLVIGVDDRRVRAAVAQAVHGGVIVVAAAGNDPRRPVGYPAAYPGVIGVGAVLSSGATASFSPVGPEVDLVAVGDGGTSFSAAFVSGAAALLRQRFPDASAAWIAERLSVTADVSRRLNPYRALTEAGAVSRPPVAAAATPPISPRYDGDGARAWRRASWFAGVALILLVSGASAVAAHSRGRRRGWRPPG</sequence>
<keyword evidence="3 5" id="KW-0378">Hydrolase</keyword>
<dbReference type="SUPFAM" id="SSF52743">
    <property type="entry name" value="Subtilisin-like"/>
    <property type="match status" value="1"/>
</dbReference>
<keyword evidence="2 5" id="KW-0645">Protease</keyword>
<dbReference type="GO" id="GO:0004252">
    <property type="term" value="F:serine-type endopeptidase activity"/>
    <property type="evidence" value="ECO:0007669"/>
    <property type="project" value="UniProtKB-UniRule"/>
</dbReference>
<keyword evidence="6" id="KW-0472">Membrane</keyword>
<accession>A0A239JK47</accession>
<feature type="transmembrane region" description="Helical" evidence="6">
    <location>
        <begin position="285"/>
        <end position="303"/>
    </location>
</feature>
<keyword evidence="6" id="KW-1133">Transmembrane helix</keyword>
<dbReference type="Gene3D" id="3.40.50.200">
    <property type="entry name" value="Peptidase S8/S53 domain"/>
    <property type="match status" value="1"/>
</dbReference>
<dbReference type="InterPro" id="IPR050131">
    <property type="entry name" value="Peptidase_S8_subtilisin-like"/>
</dbReference>